<gene>
    <name evidence="2" type="ORF">GCM10023168_08420</name>
</gene>
<proteinExistence type="predicted"/>
<feature type="chain" id="PRO_5046813154" description="Secreted protein" evidence="1">
    <location>
        <begin position="25"/>
        <end position="71"/>
    </location>
</feature>
<dbReference type="Proteomes" id="UP001500945">
    <property type="component" value="Unassembled WGS sequence"/>
</dbReference>
<name>A0ABP8K452_9MICO</name>
<dbReference type="RefSeq" id="WP_345202623.1">
    <property type="nucleotide sequence ID" value="NZ_BAABGM010000003.1"/>
</dbReference>
<sequence length="71" mass="6983">MKRIFAAGSIAALAMVGFSATASAAPAEAACFGQVHKLVNSGGVEGIDNVGQLVKAAGGGQAKNDTARTFC</sequence>
<reference evidence="3" key="1">
    <citation type="journal article" date="2019" name="Int. J. Syst. Evol. Microbiol.">
        <title>The Global Catalogue of Microorganisms (GCM) 10K type strain sequencing project: providing services to taxonomists for standard genome sequencing and annotation.</title>
        <authorList>
            <consortium name="The Broad Institute Genomics Platform"/>
            <consortium name="The Broad Institute Genome Sequencing Center for Infectious Disease"/>
            <person name="Wu L."/>
            <person name="Ma J."/>
        </authorList>
    </citation>
    <scope>NUCLEOTIDE SEQUENCE [LARGE SCALE GENOMIC DNA]</scope>
    <source>
        <strain evidence="3">JCM 17809</strain>
    </source>
</reference>
<dbReference type="EMBL" id="BAABGM010000003">
    <property type="protein sequence ID" value="GAA4400065.1"/>
    <property type="molecule type" value="Genomic_DNA"/>
</dbReference>
<evidence type="ECO:0000313" key="2">
    <source>
        <dbReference type="EMBL" id="GAA4400065.1"/>
    </source>
</evidence>
<evidence type="ECO:0000256" key="1">
    <source>
        <dbReference type="SAM" id="SignalP"/>
    </source>
</evidence>
<keyword evidence="3" id="KW-1185">Reference proteome</keyword>
<organism evidence="2 3">
    <name type="scientific">Fodinibacter luteus</name>
    <dbReference type="NCBI Taxonomy" id="552064"/>
    <lineage>
        <taxon>Bacteria</taxon>
        <taxon>Bacillati</taxon>
        <taxon>Actinomycetota</taxon>
        <taxon>Actinomycetes</taxon>
        <taxon>Micrococcales</taxon>
        <taxon>Intrasporangiaceae</taxon>
        <taxon>Fodinibacter (ex Wang et al. 2009)</taxon>
    </lineage>
</organism>
<protein>
    <recommendedName>
        <fullName evidence="4">Secreted protein</fullName>
    </recommendedName>
</protein>
<evidence type="ECO:0000313" key="3">
    <source>
        <dbReference type="Proteomes" id="UP001500945"/>
    </source>
</evidence>
<feature type="signal peptide" evidence="1">
    <location>
        <begin position="1"/>
        <end position="24"/>
    </location>
</feature>
<evidence type="ECO:0008006" key="4">
    <source>
        <dbReference type="Google" id="ProtNLM"/>
    </source>
</evidence>
<accession>A0ABP8K452</accession>
<comment type="caution">
    <text evidence="2">The sequence shown here is derived from an EMBL/GenBank/DDBJ whole genome shotgun (WGS) entry which is preliminary data.</text>
</comment>
<keyword evidence="1" id="KW-0732">Signal</keyword>